<name>A0A4P6EV35_9BACL</name>
<feature type="domain" description="Oxidoreductase molybdopterin-binding" evidence="2">
    <location>
        <begin position="261"/>
        <end position="407"/>
    </location>
</feature>
<reference evidence="3 4" key="1">
    <citation type="submission" date="2019-01" db="EMBL/GenBank/DDBJ databases">
        <title>Genome sequencing of strain FW100M-2.</title>
        <authorList>
            <person name="Heo J."/>
            <person name="Kim S.-J."/>
            <person name="Kim J.-S."/>
            <person name="Hong S.-B."/>
            <person name="Kwon S.-W."/>
        </authorList>
    </citation>
    <scope>NUCLEOTIDE SEQUENCE [LARGE SCALE GENOMIC DNA]</scope>
    <source>
        <strain evidence="3 4">FW100M-2</strain>
    </source>
</reference>
<keyword evidence="1" id="KW-0812">Transmembrane</keyword>
<gene>
    <name evidence="3" type="ORF">ET464_12710</name>
</gene>
<dbReference type="AlphaFoldDB" id="A0A4P6EV35"/>
<dbReference type="GO" id="GO:0016020">
    <property type="term" value="C:membrane"/>
    <property type="evidence" value="ECO:0007669"/>
    <property type="project" value="InterPro"/>
</dbReference>
<evidence type="ECO:0000313" key="4">
    <source>
        <dbReference type="Proteomes" id="UP000293568"/>
    </source>
</evidence>
<dbReference type="Pfam" id="PF00174">
    <property type="entry name" value="Oxidored_molyb"/>
    <property type="match status" value="1"/>
</dbReference>
<dbReference type="PANTHER" id="PTHR43032">
    <property type="entry name" value="PROTEIN-METHIONINE-SULFOXIDE REDUCTASE"/>
    <property type="match status" value="1"/>
</dbReference>
<feature type="transmembrane region" description="Helical" evidence="1">
    <location>
        <begin position="20"/>
        <end position="41"/>
    </location>
</feature>
<dbReference type="InterPro" id="IPR036374">
    <property type="entry name" value="OxRdtase_Mopterin-bd_sf"/>
</dbReference>
<dbReference type="GO" id="GO:0022904">
    <property type="term" value="P:respiratory electron transport chain"/>
    <property type="evidence" value="ECO:0007669"/>
    <property type="project" value="InterPro"/>
</dbReference>
<protein>
    <submittedName>
        <fullName evidence="3">Oxidoreductase</fullName>
    </submittedName>
</protein>
<dbReference type="KEGG" id="pprt:ET464_12710"/>
<dbReference type="SUPFAM" id="SSF56524">
    <property type="entry name" value="Oxidoreductase molybdopterin-binding domain"/>
    <property type="match status" value="1"/>
</dbReference>
<organism evidence="3 4">
    <name type="scientific">Paenibacillus protaetiae</name>
    <dbReference type="NCBI Taxonomy" id="2509456"/>
    <lineage>
        <taxon>Bacteria</taxon>
        <taxon>Bacillati</taxon>
        <taxon>Bacillota</taxon>
        <taxon>Bacilli</taxon>
        <taxon>Bacillales</taxon>
        <taxon>Paenibacillaceae</taxon>
        <taxon>Paenibacillus</taxon>
    </lineage>
</organism>
<dbReference type="EMBL" id="CP035492">
    <property type="protein sequence ID" value="QAY67130.1"/>
    <property type="molecule type" value="Genomic_DNA"/>
</dbReference>
<dbReference type="PANTHER" id="PTHR43032:SF4">
    <property type="entry name" value="OXIDOREDUCTASE MOLYBDOPTERIN-BINDING DOMAIN-CONTAINING PROTEIN"/>
    <property type="match status" value="1"/>
</dbReference>
<dbReference type="InterPro" id="IPR000572">
    <property type="entry name" value="OxRdtase_Mopterin-bd_dom"/>
</dbReference>
<feature type="transmembrane region" description="Helical" evidence="1">
    <location>
        <begin position="91"/>
        <end position="110"/>
    </location>
</feature>
<proteinExistence type="predicted"/>
<sequence length="425" mass="47118">MLLKRLRKGYGKKLVKLHAWNAWIVAVLALTGLVLAGGFWRMALGEGRVWIKWLHVAVGLGSLIPVVYYLLLAGKHWKQLRGKRWQRFNVVVVLALLVGWLLSGVVLWQFRAFGPAWSNPALTVHDLLTWIGLPYIIYHSVTRVKWLKEQPQRRTVKAEPAAAADREAPYRDYAPGGPQPLYTRRGFIRGAIGAGLAITVGPSFLKWLGSSIGSGIGGGTTEEWIANDRNSLVPAPQPLPGSVPPSGGGAKGNFRIYTVTRIPAFSNDNWSFVLDGLVSNKQTWNWESFVAMQRKVQVSDFHCVTGWSVYNNTWEGIPLKELLKEAGVQNGAETVKFYSGDGVYTDTLTLEQAMMDDVMVAVMHDGKPIPSDMGGPVRLVVPQMYGYKSVKWLNRIELIAGTHTGYWEKRGYSNDAWVGKGNGFG</sequence>
<evidence type="ECO:0000259" key="2">
    <source>
        <dbReference type="Pfam" id="PF00174"/>
    </source>
</evidence>
<keyword evidence="1" id="KW-1133">Transmembrane helix</keyword>
<dbReference type="RefSeq" id="WP_129441429.1">
    <property type="nucleotide sequence ID" value="NZ_CP035492.1"/>
</dbReference>
<dbReference type="OrthoDB" id="9778777at2"/>
<dbReference type="Proteomes" id="UP000293568">
    <property type="component" value="Chromosome"/>
</dbReference>
<accession>A0A4P6EV35</accession>
<keyword evidence="1" id="KW-0472">Membrane</keyword>
<evidence type="ECO:0000313" key="3">
    <source>
        <dbReference type="EMBL" id="QAY67130.1"/>
    </source>
</evidence>
<feature type="transmembrane region" description="Helical" evidence="1">
    <location>
        <begin position="53"/>
        <end position="71"/>
    </location>
</feature>
<evidence type="ECO:0000256" key="1">
    <source>
        <dbReference type="SAM" id="Phobius"/>
    </source>
</evidence>
<dbReference type="Gene3D" id="3.90.420.10">
    <property type="entry name" value="Oxidoreductase, molybdopterin-binding domain"/>
    <property type="match status" value="1"/>
</dbReference>
<dbReference type="SUPFAM" id="SSF81342">
    <property type="entry name" value="Transmembrane di-heme cytochromes"/>
    <property type="match status" value="1"/>
</dbReference>
<dbReference type="InterPro" id="IPR016174">
    <property type="entry name" value="Di-haem_cyt_TM"/>
</dbReference>
<keyword evidence="4" id="KW-1185">Reference proteome</keyword>